<protein>
    <recommendedName>
        <fullName evidence="6">Dihydrolipoamide acetyltransferase component of pyruvate dehydrogenase complex</fullName>
        <ecNumber evidence="6">2.3.1.-</ecNumber>
    </recommendedName>
</protein>
<evidence type="ECO:0000256" key="7">
    <source>
        <dbReference type="SAM" id="MobiDB-lite"/>
    </source>
</evidence>
<dbReference type="CDD" id="cd06849">
    <property type="entry name" value="lipoyl_domain"/>
    <property type="match status" value="1"/>
</dbReference>
<dbReference type="Gene3D" id="3.30.559.10">
    <property type="entry name" value="Chloramphenicol acetyltransferase-like domain"/>
    <property type="match status" value="1"/>
</dbReference>
<dbReference type="GO" id="GO:0005737">
    <property type="term" value="C:cytoplasm"/>
    <property type="evidence" value="ECO:0007669"/>
    <property type="project" value="TreeGrafter"/>
</dbReference>
<dbReference type="InterPro" id="IPR004167">
    <property type="entry name" value="PSBD"/>
</dbReference>
<dbReference type="SUPFAM" id="SSF52777">
    <property type="entry name" value="CoA-dependent acyltransferases"/>
    <property type="match status" value="1"/>
</dbReference>
<evidence type="ECO:0000259" key="8">
    <source>
        <dbReference type="PROSITE" id="PS50968"/>
    </source>
</evidence>
<feature type="region of interest" description="Disordered" evidence="7">
    <location>
        <begin position="191"/>
        <end position="229"/>
    </location>
</feature>
<feature type="domain" description="Peripheral subunit-binding (PSBD)" evidence="9">
    <location>
        <begin position="123"/>
        <end position="160"/>
    </location>
</feature>
<dbReference type="KEGG" id="cmic:caldi_01380"/>
<dbReference type="FunFam" id="3.30.559.10:FF:000007">
    <property type="entry name" value="Dihydrolipoamide acetyltransferase component of pyruvate dehydrogenase complex"/>
    <property type="match status" value="1"/>
</dbReference>
<comment type="similarity">
    <text evidence="2 6">Belongs to the 2-oxoacid dehydrogenase family.</text>
</comment>
<dbReference type="Pfam" id="PF00364">
    <property type="entry name" value="Biotin_lipoyl"/>
    <property type="match status" value="1"/>
</dbReference>
<dbReference type="SUPFAM" id="SSF51230">
    <property type="entry name" value="Single hybrid motif"/>
    <property type="match status" value="1"/>
</dbReference>
<dbReference type="RefSeq" id="WP_264843165.1">
    <property type="nucleotide sequence ID" value="NZ_AP025628.1"/>
</dbReference>
<feature type="domain" description="Lipoyl-binding" evidence="8">
    <location>
        <begin position="1"/>
        <end position="76"/>
    </location>
</feature>
<organism evidence="10 11">
    <name type="scientific">Caldinitratiruptor microaerophilus</name>
    <dbReference type="NCBI Taxonomy" id="671077"/>
    <lineage>
        <taxon>Bacteria</taxon>
        <taxon>Bacillati</taxon>
        <taxon>Bacillota</taxon>
        <taxon>Clostridia</taxon>
        <taxon>Eubacteriales</taxon>
        <taxon>Symbiobacteriaceae</taxon>
        <taxon>Caldinitratiruptor</taxon>
    </lineage>
</organism>
<sequence length="455" mass="48284">MFEFRLPDIGEGLHEAEIVRWLVRPGDRVTEDQAVLEVQTDKATVELSSPVAGVIGELRAQEGEVVRVGSVLFTVLQDGDEPGSSPDGGAVAPVPNGVTQVSPPAPGETREAGPRRGKGRWAPATPSTRRLARALGVDVNALQGTGPGGRVTDEDVRRAALAVEAAARGGATAHGAALPAASFQGTGGQADVGLRAAAPPPQRVSSAGGATAPAPSPAPDGQPPGDERVPLRGIRRAIAQHMVRAKTLAPHAAAIDEADMENLIALRQTVNDADPARRMTYLPFIVKAVAVALRAFPHLNAHMDEEAQEIILRKSVHMGIATATADGLLVPVIRDVDRKSIRQIADELADLTSRARSRRLRPEELSGSTFTITNIGSVGSLLSVPIINHPEVAILGVHTIQARPVVRQDELVIRRMAYLCLSFDHRVIDGDVAARFLRHVIGYLEEPSRLLVEMV</sequence>
<dbReference type="Proteomes" id="UP001163687">
    <property type="component" value="Chromosome"/>
</dbReference>
<gene>
    <name evidence="10" type="ORF">caldi_01380</name>
</gene>
<dbReference type="Pfam" id="PF02817">
    <property type="entry name" value="E3_binding"/>
    <property type="match status" value="1"/>
</dbReference>
<dbReference type="Pfam" id="PF00198">
    <property type="entry name" value="2-oxoacid_dh"/>
    <property type="match status" value="1"/>
</dbReference>
<name>A0AA35CIQ0_9FIRM</name>
<dbReference type="InterPro" id="IPR023213">
    <property type="entry name" value="CAT-like_dom_sf"/>
</dbReference>
<dbReference type="AlphaFoldDB" id="A0AA35CIQ0"/>
<dbReference type="PROSITE" id="PS51826">
    <property type="entry name" value="PSBD"/>
    <property type="match status" value="1"/>
</dbReference>
<keyword evidence="4 6" id="KW-0450">Lipoyl</keyword>
<dbReference type="Gene3D" id="2.40.50.100">
    <property type="match status" value="1"/>
</dbReference>
<dbReference type="PANTHER" id="PTHR43178:SF5">
    <property type="entry name" value="LIPOAMIDE ACYLTRANSFERASE COMPONENT OF BRANCHED-CHAIN ALPHA-KETO ACID DEHYDROGENASE COMPLEX, MITOCHONDRIAL"/>
    <property type="match status" value="1"/>
</dbReference>
<dbReference type="InterPro" id="IPR011053">
    <property type="entry name" value="Single_hybrid_motif"/>
</dbReference>
<dbReference type="InterPro" id="IPR000089">
    <property type="entry name" value="Biotin_lipoyl"/>
</dbReference>
<feature type="region of interest" description="Disordered" evidence="7">
    <location>
        <begin position="77"/>
        <end position="126"/>
    </location>
</feature>
<keyword evidence="5 6" id="KW-0012">Acyltransferase</keyword>
<dbReference type="PROSITE" id="PS50968">
    <property type="entry name" value="BIOTINYL_LIPOYL"/>
    <property type="match status" value="1"/>
</dbReference>
<dbReference type="GO" id="GO:0016407">
    <property type="term" value="F:acetyltransferase activity"/>
    <property type="evidence" value="ECO:0007669"/>
    <property type="project" value="TreeGrafter"/>
</dbReference>
<proteinExistence type="inferred from homology"/>
<evidence type="ECO:0000256" key="4">
    <source>
        <dbReference type="ARBA" id="ARBA00022823"/>
    </source>
</evidence>
<accession>A0AA35CIQ0</accession>
<evidence type="ECO:0000256" key="3">
    <source>
        <dbReference type="ARBA" id="ARBA00022679"/>
    </source>
</evidence>
<dbReference type="SUPFAM" id="SSF47005">
    <property type="entry name" value="Peripheral subunit-binding domain of 2-oxo acid dehydrogenase complex"/>
    <property type="match status" value="1"/>
</dbReference>
<evidence type="ECO:0000313" key="11">
    <source>
        <dbReference type="Proteomes" id="UP001163687"/>
    </source>
</evidence>
<evidence type="ECO:0000256" key="1">
    <source>
        <dbReference type="ARBA" id="ARBA00001938"/>
    </source>
</evidence>
<dbReference type="PROSITE" id="PS00189">
    <property type="entry name" value="LIPOYL"/>
    <property type="match status" value="1"/>
</dbReference>
<keyword evidence="3 6" id="KW-0808">Transferase</keyword>
<dbReference type="EC" id="2.3.1.-" evidence="6"/>
<dbReference type="InterPro" id="IPR050743">
    <property type="entry name" value="2-oxoacid_DH_E2_comp"/>
</dbReference>
<dbReference type="GO" id="GO:0031405">
    <property type="term" value="F:lipoic acid binding"/>
    <property type="evidence" value="ECO:0007669"/>
    <property type="project" value="TreeGrafter"/>
</dbReference>
<dbReference type="PANTHER" id="PTHR43178">
    <property type="entry name" value="DIHYDROLIPOAMIDE ACETYLTRANSFERASE COMPONENT OF PYRUVATE DEHYDROGENASE COMPLEX"/>
    <property type="match status" value="1"/>
</dbReference>
<evidence type="ECO:0000313" key="10">
    <source>
        <dbReference type="EMBL" id="BDG59048.1"/>
    </source>
</evidence>
<evidence type="ECO:0000259" key="9">
    <source>
        <dbReference type="PROSITE" id="PS51826"/>
    </source>
</evidence>
<dbReference type="InterPro" id="IPR003016">
    <property type="entry name" value="2-oxoA_DH_lipoyl-BS"/>
</dbReference>
<keyword evidence="11" id="KW-1185">Reference proteome</keyword>
<dbReference type="InterPro" id="IPR036625">
    <property type="entry name" value="E3-bd_dom_sf"/>
</dbReference>
<evidence type="ECO:0000256" key="5">
    <source>
        <dbReference type="ARBA" id="ARBA00023315"/>
    </source>
</evidence>
<dbReference type="EMBL" id="AP025628">
    <property type="protein sequence ID" value="BDG59048.1"/>
    <property type="molecule type" value="Genomic_DNA"/>
</dbReference>
<evidence type="ECO:0000256" key="2">
    <source>
        <dbReference type="ARBA" id="ARBA00007317"/>
    </source>
</evidence>
<evidence type="ECO:0000256" key="6">
    <source>
        <dbReference type="RuleBase" id="RU003423"/>
    </source>
</evidence>
<dbReference type="Gene3D" id="4.10.320.10">
    <property type="entry name" value="E3-binding domain"/>
    <property type="match status" value="1"/>
</dbReference>
<reference evidence="10" key="1">
    <citation type="submission" date="2022-03" db="EMBL/GenBank/DDBJ databases">
        <title>Complete genome sequence of Caldinitratiruptor microaerophilus.</title>
        <authorList>
            <person name="Mukaiyama R."/>
            <person name="Nishiyama T."/>
            <person name="Ueda K."/>
        </authorList>
    </citation>
    <scope>NUCLEOTIDE SEQUENCE</scope>
    <source>
        <strain evidence="10">JCM 16183</strain>
    </source>
</reference>
<comment type="cofactor">
    <cofactor evidence="1 6">
        <name>(R)-lipoate</name>
        <dbReference type="ChEBI" id="CHEBI:83088"/>
    </cofactor>
</comment>
<dbReference type="InterPro" id="IPR001078">
    <property type="entry name" value="2-oxoacid_DH_actylTfrase"/>
</dbReference>
<keyword evidence="10" id="KW-0670">Pyruvate</keyword>